<name>A0A1D3CZS2_9EIME</name>
<feature type="compositionally biased region" description="Basic and acidic residues" evidence="1">
    <location>
        <begin position="228"/>
        <end position="237"/>
    </location>
</feature>
<protein>
    <submittedName>
        <fullName evidence="2">Uncharacterized protein</fullName>
    </submittedName>
</protein>
<sequence>MLRCLQHPPAETFSASSCRYDIIQLLSLRPLLAPTTPPPPSLLLPSFSAVAEEATAEKEGRKAEAESAIPLSASGSTNNTLSPIAGETSLFMEEQKTRPDQATLRVASRPLHNKPSLPVASAKAAECSSEGNLPAPSEASAFSLQLHDATTDGSSVPPTFEEKPRETQSLVNPCPDLQALQYGCTGCCLSAARWLPLQQQQSPFRGSLVRSAWPAVVLQTEESLKKKAEADASEEKSMQTASFSRQQCENKASPAAGGESASLLQKQQQEEKQKQLKQQEEKQQEQQEEKQQEQQEEKQKQQEQQEEQKYQQRQEQKQKQKQQEQKQQQSSASDSSCAVPVIYYVRPLLTLEAHLFTSLLFALIADPASQQQQQQQAQKEGEKRQEGDEVETTVSPATPQLPAGVAFAALPRLWQEKYSALADLRHFQAAAGARDLFTFLEALPEVVLQRTQGALLVCVDGSQMHMGNIFFAIVWGSVSVPLVWMSDIL</sequence>
<feature type="compositionally biased region" description="Basic and acidic residues" evidence="1">
    <location>
        <begin position="55"/>
        <end position="65"/>
    </location>
</feature>
<dbReference type="VEuPathDB" id="ToxoDB:cyc_08514"/>
<feature type="compositionally biased region" description="Polar residues" evidence="1">
    <location>
        <begin position="73"/>
        <end position="82"/>
    </location>
</feature>
<feature type="region of interest" description="Disordered" evidence="1">
    <location>
        <begin position="54"/>
        <end position="83"/>
    </location>
</feature>
<organism evidence="2 3">
    <name type="scientific">Cyclospora cayetanensis</name>
    <dbReference type="NCBI Taxonomy" id="88456"/>
    <lineage>
        <taxon>Eukaryota</taxon>
        <taxon>Sar</taxon>
        <taxon>Alveolata</taxon>
        <taxon>Apicomplexa</taxon>
        <taxon>Conoidasida</taxon>
        <taxon>Coccidia</taxon>
        <taxon>Eucoccidiorida</taxon>
        <taxon>Eimeriorina</taxon>
        <taxon>Eimeriidae</taxon>
        <taxon>Cyclospora</taxon>
    </lineage>
</organism>
<dbReference type="EMBL" id="JROU02001344">
    <property type="protein sequence ID" value="OEH76722.1"/>
    <property type="molecule type" value="Genomic_DNA"/>
</dbReference>
<evidence type="ECO:0000256" key="1">
    <source>
        <dbReference type="SAM" id="MobiDB-lite"/>
    </source>
</evidence>
<feature type="compositionally biased region" description="Polar residues" evidence="1">
    <location>
        <begin position="238"/>
        <end position="250"/>
    </location>
</feature>
<feature type="region of interest" description="Disordered" evidence="1">
    <location>
        <begin position="108"/>
        <end position="137"/>
    </location>
</feature>
<dbReference type="AlphaFoldDB" id="A0A1D3CZS2"/>
<gene>
    <name evidence="2" type="ORF">cyc_08514</name>
</gene>
<feature type="compositionally biased region" description="Basic and acidic residues" evidence="1">
    <location>
        <begin position="312"/>
        <end position="324"/>
    </location>
</feature>
<evidence type="ECO:0000313" key="2">
    <source>
        <dbReference type="EMBL" id="OEH76722.1"/>
    </source>
</evidence>
<feature type="region of interest" description="Disordered" evidence="1">
    <location>
        <begin position="312"/>
        <end position="332"/>
    </location>
</feature>
<keyword evidence="3" id="KW-1185">Reference proteome</keyword>
<accession>A0A1D3CZS2</accession>
<reference evidence="2 3" key="1">
    <citation type="journal article" date="2016" name="BMC Genomics">
        <title>Comparative genomics reveals Cyclospora cayetanensis possesses coccidia-like metabolism and invasion components but unique surface antigens.</title>
        <authorList>
            <person name="Liu S."/>
            <person name="Wang L."/>
            <person name="Zheng H."/>
            <person name="Xu Z."/>
            <person name="Roellig D.M."/>
            <person name="Li N."/>
            <person name="Frace M.A."/>
            <person name="Tang K."/>
            <person name="Arrowood M.J."/>
            <person name="Moss D.M."/>
            <person name="Zhang L."/>
            <person name="Feng Y."/>
            <person name="Xiao L."/>
        </authorList>
    </citation>
    <scope>NUCLEOTIDE SEQUENCE [LARGE SCALE GENOMIC DNA]</scope>
    <source>
        <strain evidence="2 3">CHN_HEN01</strain>
    </source>
</reference>
<dbReference type="Proteomes" id="UP000095192">
    <property type="component" value="Unassembled WGS sequence"/>
</dbReference>
<feature type="compositionally biased region" description="Basic and acidic residues" evidence="1">
    <location>
        <begin position="268"/>
        <end position="290"/>
    </location>
</feature>
<comment type="caution">
    <text evidence="2">The sequence shown here is derived from an EMBL/GenBank/DDBJ whole genome shotgun (WGS) entry which is preliminary data.</text>
</comment>
<evidence type="ECO:0000313" key="3">
    <source>
        <dbReference type="Proteomes" id="UP000095192"/>
    </source>
</evidence>
<feature type="region of interest" description="Disordered" evidence="1">
    <location>
        <begin position="228"/>
        <end position="290"/>
    </location>
</feature>
<dbReference type="InParanoid" id="A0A1D3CZS2"/>
<dbReference type="VEuPathDB" id="ToxoDB:LOC113147413"/>
<proteinExistence type="predicted"/>
<feature type="region of interest" description="Disordered" evidence="1">
    <location>
        <begin position="372"/>
        <end position="397"/>
    </location>
</feature>
<feature type="region of interest" description="Disordered" evidence="1">
    <location>
        <begin position="149"/>
        <end position="168"/>
    </location>
</feature>